<keyword evidence="2" id="KW-1185">Reference proteome</keyword>
<sequence length="327" mass="36913">MSGCTLHAPNSDRFSDDVIGSVVYRAKRSCFQTVHTFDAKKSKQPVHDQLHGLNPTVLPSCVEAPQEIHSEKRKISQDISNNVCHNRSHTDVICQDSSPLPIASIVGPAAATRILLLGKKIKRAKWRRNQQRYRTELQCIDNDECMDRGGGFGLQSNAPAAASALMATPSSDQFDCVRSVMAPSVVFNTGRGENHVIQSWRRFSLWFDDIVVDLNELQKLDSKSVLAITRTSVTITEQTLRYVFPHLYDEASPRLAPKLLNQRIVVEGWARFEWDRASHRVTSITSESDLLTPIRNLVDSLEDVCLSLRSLYYLLRFQWKCGDSEQI</sequence>
<organism evidence="1 2">
    <name type="scientific">Phytophthora fragariaefolia</name>
    <dbReference type="NCBI Taxonomy" id="1490495"/>
    <lineage>
        <taxon>Eukaryota</taxon>
        <taxon>Sar</taxon>
        <taxon>Stramenopiles</taxon>
        <taxon>Oomycota</taxon>
        <taxon>Peronosporomycetes</taxon>
        <taxon>Peronosporales</taxon>
        <taxon>Peronosporaceae</taxon>
        <taxon>Phytophthora</taxon>
    </lineage>
</organism>
<proteinExistence type="predicted"/>
<dbReference type="EMBL" id="BSXT01006648">
    <property type="protein sequence ID" value="GMF62728.1"/>
    <property type="molecule type" value="Genomic_DNA"/>
</dbReference>
<dbReference type="AlphaFoldDB" id="A0A9W6YFP8"/>
<comment type="caution">
    <text evidence="1">The sequence shown here is derived from an EMBL/GenBank/DDBJ whole genome shotgun (WGS) entry which is preliminary data.</text>
</comment>
<accession>A0A9W6YFP8</accession>
<evidence type="ECO:0000313" key="1">
    <source>
        <dbReference type="EMBL" id="GMF62728.1"/>
    </source>
</evidence>
<reference evidence="1" key="1">
    <citation type="submission" date="2023-04" db="EMBL/GenBank/DDBJ databases">
        <title>Phytophthora fragariaefolia NBRC 109709.</title>
        <authorList>
            <person name="Ichikawa N."/>
            <person name="Sato H."/>
            <person name="Tonouchi N."/>
        </authorList>
    </citation>
    <scope>NUCLEOTIDE SEQUENCE</scope>
    <source>
        <strain evidence="1">NBRC 109709</strain>
    </source>
</reference>
<gene>
    <name evidence="1" type="ORF">Pfra01_002732300</name>
</gene>
<dbReference type="OrthoDB" id="125380at2759"/>
<name>A0A9W6YFP8_9STRA</name>
<dbReference type="Proteomes" id="UP001165121">
    <property type="component" value="Unassembled WGS sequence"/>
</dbReference>
<evidence type="ECO:0000313" key="2">
    <source>
        <dbReference type="Proteomes" id="UP001165121"/>
    </source>
</evidence>
<protein>
    <submittedName>
        <fullName evidence="1">Unnamed protein product</fullName>
    </submittedName>
</protein>